<dbReference type="NCBIfam" id="NF002486">
    <property type="entry name" value="PRK01752.1"/>
    <property type="match status" value="1"/>
</dbReference>
<dbReference type="SUPFAM" id="SSF54427">
    <property type="entry name" value="NTF2-like"/>
    <property type="match status" value="1"/>
</dbReference>
<dbReference type="PANTHER" id="PTHR33747">
    <property type="entry name" value="UPF0225 PROTEIN SCO1677"/>
    <property type="match status" value="1"/>
</dbReference>
<dbReference type="Pfam" id="PF17775">
    <property type="entry name" value="YchJ_M-like"/>
    <property type="match status" value="1"/>
</dbReference>
<evidence type="ECO:0000313" key="3">
    <source>
        <dbReference type="Proteomes" id="UP000053226"/>
    </source>
</evidence>
<gene>
    <name evidence="2" type="ORF">M992_1873</name>
</gene>
<keyword evidence="3" id="KW-1185">Reference proteome</keyword>
<dbReference type="RefSeq" id="WP_053908265.1">
    <property type="nucleotide sequence ID" value="NZ_CAWMUS010000018.1"/>
</dbReference>
<dbReference type="SUPFAM" id="SSF103642">
    <property type="entry name" value="Sec-C motif"/>
    <property type="match status" value="1"/>
</dbReference>
<dbReference type="AlphaFoldDB" id="A0A0N1KHQ5"/>
<dbReference type="PANTHER" id="PTHR33747:SF1">
    <property type="entry name" value="ADENYLATE CYCLASE-ASSOCIATED CAP C-TERMINAL DOMAIN-CONTAINING PROTEIN"/>
    <property type="match status" value="1"/>
</dbReference>
<dbReference type="Gene3D" id="3.10.450.50">
    <property type="match status" value="1"/>
</dbReference>
<accession>A0A0N1KHQ5</accession>
<name>A0A0N1KHQ5_9GAMM</name>
<dbReference type="InterPro" id="IPR032710">
    <property type="entry name" value="NTF2-like_dom_sf"/>
</dbReference>
<reference evidence="2 3" key="1">
    <citation type="submission" date="2015-07" db="EMBL/GenBank/DDBJ databases">
        <title>ATOL: Assembling a taxonomically balanced genome-scale reconstruction of the evolutionary history of the Enterobacteriaceae.</title>
        <authorList>
            <person name="Plunkett G.III."/>
            <person name="Neeno-Eckwall E.C."/>
            <person name="Glasner J.D."/>
            <person name="Perna N.T."/>
        </authorList>
    </citation>
    <scope>NUCLEOTIDE SEQUENCE [LARGE SCALE GENOMIC DNA]</scope>
    <source>
        <strain evidence="2 3">ATCC 35017</strain>
    </source>
</reference>
<dbReference type="InterPro" id="IPR048469">
    <property type="entry name" value="YchJ-like_M"/>
</dbReference>
<dbReference type="NCBIfam" id="NF002449">
    <property type="entry name" value="PRK01617.1"/>
    <property type="match status" value="1"/>
</dbReference>
<comment type="caution">
    <text evidence="2">The sequence shown here is derived from an EMBL/GenBank/DDBJ whole genome shotgun (WGS) entry which is preliminary data.</text>
</comment>
<proteinExistence type="predicted"/>
<dbReference type="Pfam" id="PF02810">
    <property type="entry name" value="SEC-C"/>
    <property type="match status" value="1"/>
</dbReference>
<sequence length="159" mass="18462">MEDSVHQDCFCGSQKTFNVCCQPFLDHQQVPETAEALMRSRYSAYVTHNADYLLQTWHPECHAEQWQDELINGFAHTQWLGLRVISSSHDKNSDLAYVEFSACFIDEKADHKQLIHERSRFVRVGQQWLYIDEVTPKVGRNDLCPCGSEKKYKKCCGDN</sequence>
<evidence type="ECO:0000259" key="1">
    <source>
        <dbReference type="Pfam" id="PF17775"/>
    </source>
</evidence>
<dbReference type="InterPro" id="IPR004027">
    <property type="entry name" value="SEC_C_motif"/>
</dbReference>
<dbReference type="EMBL" id="LGAA01000018">
    <property type="protein sequence ID" value="KPD02716.1"/>
    <property type="molecule type" value="Genomic_DNA"/>
</dbReference>
<dbReference type="Proteomes" id="UP000053226">
    <property type="component" value="Unassembled WGS sequence"/>
</dbReference>
<organism evidence="2 3">
    <name type="scientific">Moellerella wisconsensis ATCC 35017</name>
    <dbReference type="NCBI Taxonomy" id="1354267"/>
    <lineage>
        <taxon>Bacteria</taxon>
        <taxon>Pseudomonadati</taxon>
        <taxon>Pseudomonadota</taxon>
        <taxon>Gammaproteobacteria</taxon>
        <taxon>Enterobacterales</taxon>
        <taxon>Morganellaceae</taxon>
        <taxon>Moellerella</taxon>
    </lineage>
</organism>
<dbReference type="OrthoDB" id="21421at2"/>
<protein>
    <recommendedName>
        <fullName evidence="1">YchJ-like middle NTF2-like domain-containing protein</fullName>
    </recommendedName>
</protein>
<feature type="domain" description="YchJ-like middle NTF2-like" evidence="1">
    <location>
        <begin position="33"/>
        <end position="132"/>
    </location>
</feature>
<evidence type="ECO:0000313" key="2">
    <source>
        <dbReference type="EMBL" id="KPD02716.1"/>
    </source>
</evidence>